<name>C6SHT1_NEIME</name>
<dbReference type="AlphaFoldDB" id="C6SHT1"/>
<proteinExistence type="predicted"/>
<gene>
    <name evidence="1" type="ORF">NMW_0501</name>
</gene>
<protein>
    <submittedName>
        <fullName evidence="1">Uncharacterized protein</fullName>
    </submittedName>
</protein>
<accession>C6SHT1</accession>
<evidence type="ECO:0000313" key="1">
    <source>
        <dbReference type="EMBL" id="CBA05348.1"/>
    </source>
</evidence>
<reference evidence="1" key="1">
    <citation type="journal article" date="2008" name="Proc. Natl. Acad. Sci. U.S.A.">
        <title>Whole-genome comparison of disease and carriage strains provides insights into virulence evolution in Neisseria meningitidis.</title>
        <authorList>
            <person name="Schoen C."/>
            <person name="Blom J."/>
            <person name="Claus H."/>
            <person name="Schramm-Glueck A."/>
            <person name="Brandt P."/>
            <person name="Mueller T."/>
            <person name="Goesmann A."/>
            <person name="Joseph B."/>
            <person name="Konietzny S."/>
            <person name="Kurzai O."/>
            <person name="Schmitt C."/>
            <person name="Friedrich T."/>
            <person name="Linke B."/>
            <person name="Vogel U."/>
            <person name="Frosch M."/>
        </authorList>
    </citation>
    <scope>NUCLEOTIDE SEQUENCE</scope>
    <source>
        <strain evidence="1">Alpha275</strain>
    </source>
</reference>
<sequence>MITDAPFPAARKVSDGRGCGYFPALSPCHSFTPSLADSADLGDTMKLFSISSLFGKIDASEVYFSSIKSRAGRLAGA</sequence>
<dbReference type="EMBL" id="AM889138">
    <property type="protein sequence ID" value="CBA05348.1"/>
    <property type="molecule type" value="Genomic_DNA"/>
</dbReference>
<organism evidence="1">
    <name type="scientific">Neisseria meningitidis alpha275</name>
    <dbReference type="NCBI Taxonomy" id="295996"/>
    <lineage>
        <taxon>Bacteria</taxon>
        <taxon>Pseudomonadati</taxon>
        <taxon>Pseudomonadota</taxon>
        <taxon>Betaproteobacteria</taxon>
        <taxon>Neisseriales</taxon>
        <taxon>Neisseriaceae</taxon>
        <taxon>Neisseria</taxon>
    </lineage>
</organism>